<keyword evidence="2" id="KW-0472">Membrane</keyword>
<accession>K0R9T8</accession>
<keyword evidence="2" id="KW-0812">Transmembrane</keyword>
<sequence length="539" mass="59951">MRRRDRQSLALGVLLGSVVQGRLDVSSARISPETIGSSARDVCRRAFASHNNVAGERSSSQIACHASPGSATAAVACVRGGAVDNGYERDHRYDYGQQPNGRDASRSRRPPRDGHGNSGDRPNGRIRAKDERFRGDSREMRKREDRRGDFGRTEGIDRDPREQRRRNERPARGPGDAFDKYQQSAGNGMPPPPPPPPQSKYDIDPADTDRLPINYSFARADVAAEERSKDEVLSPDSKEAGDGTPYLDSDERYYVYSQRSRRDEDEGERLRASPRRDAVTTYMSGKRGAIKVRFGCVVVGAALGGFIGKSLLNDPKVAAVAFSLLFLVTSFLRNDYGELSRALGLAFVMTLNRTSSVRREYPTMPHIKAMLRQKPRKPFPPVDEGDSPWRYEPRYRDDPEFKMTYSLLTMGFVGSFCGGNVPIIPAWMGSIAGALMFAAMTMGSNARGDLGRSMGMRMVGLGKVALEINSELSILRKGATVGGLIFDKIMVMDRKHRIKDKLVSIFNRGYEKVSSTFQQVQTDMQDDQEIVSQRPLPHR</sequence>
<feature type="compositionally biased region" description="Pro residues" evidence="1">
    <location>
        <begin position="189"/>
        <end position="198"/>
    </location>
</feature>
<organism evidence="3 4">
    <name type="scientific">Thalassiosira oceanica</name>
    <name type="common">Marine diatom</name>
    <dbReference type="NCBI Taxonomy" id="159749"/>
    <lineage>
        <taxon>Eukaryota</taxon>
        <taxon>Sar</taxon>
        <taxon>Stramenopiles</taxon>
        <taxon>Ochrophyta</taxon>
        <taxon>Bacillariophyta</taxon>
        <taxon>Coscinodiscophyceae</taxon>
        <taxon>Thalassiosirophycidae</taxon>
        <taxon>Thalassiosirales</taxon>
        <taxon>Thalassiosiraceae</taxon>
        <taxon>Thalassiosira</taxon>
    </lineage>
</organism>
<dbReference type="eggNOG" id="ENOG502SA5N">
    <property type="taxonomic scope" value="Eukaryota"/>
</dbReference>
<evidence type="ECO:0000313" key="3">
    <source>
        <dbReference type="EMBL" id="EJK49009.1"/>
    </source>
</evidence>
<dbReference type="OrthoDB" id="46235at2759"/>
<comment type="caution">
    <text evidence="3">The sequence shown here is derived from an EMBL/GenBank/DDBJ whole genome shotgun (WGS) entry which is preliminary data.</text>
</comment>
<keyword evidence="2" id="KW-1133">Transmembrane helix</keyword>
<dbReference type="EMBL" id="AGNL01045201">
    <property type="protein sequence ID" value="EJK49009.1"/>
    <property type="molecule type" value="Genomic_DNA"/>
</dbReference>
<feature type="transmembrane region" description="Helical" evidence="2">
    <location>
        <begin position="403"/>
        <end position="421"/>
    </location>
</feature>
<feature type="transmembrane region" description="Helical" evidence="2">
    <location>
        <begin position="317"/>
        <end position="333"/>
    </location>
</feature>
<feature type="compositionally biased region" description="Basic and acidic residues" evidence="1">
    <location>
        <begin position="103"/>
        <end position="115"/>
    </location>
</feature>
<protein>
    <submittedName>
        <fullName evidence="3">Uncharacterized protein</fullName>
    </submittedName>
</protein>
<evidence type="ECO:0000256" key="1">
    <source>
        <dbReference type="SAM" id="MobiDB-lite"/>
    </source>
</evidence>
<feature type="region of interest" description="Disordered" evidence="1">
    <location>
        <begin position="224"/>
        <end position="248"/>
    </location>
</feature>
<evidence type="ECO:0000256" key="2">
    <source>
        <dbReference type="SAM" id="Phobius"/>
    </source>
</evidence>
<feature type="compositionally biased region" description="Basic and acidic residues" evidence="1">
    <location>
        <begin position="127"/>
        <end position="162"/>
    </location>
</feature>
<dbReference type="AlphaFoldDB" id="K0R9T8"/>
<proteinExistence type="predicted"/>
<name>K0R9T8_THAOC</name>
<gene>
    <name evidence="3" type="ORF">THAOC_32153</name>
</gene>
<feature type="compositionally biased region" description="Basic and acidic residues" evidence="1">
    <location>
        <begin position="224"/>
        <end position="241"/>
    </location>
</feature>
<dbReference type="Proteomes" id="UP000266841">
    <property type="component" value="Unassembled WGS sequence"/>
</dbReference>
<keyword evidence="4" id="KW-1185">Reference proteome</keyword>
<evidence type="ECO:0000313" key="4">
    <source>
        <dbReference type="Proteomes" id="UP000266841"/>
    </source>
</evidence>
<feature type="region of interest" description="Disordered" evidence="1">
    <location>
        <begin position="86"/>
        <end position="209"/>
    </location>
</feature>
<reference evidence="3 4" key="1">
    <citation type="journal article" date="2012" name="Genome Biol.">
        <title>Genome and low-iron response of an oceanic diatom adapted to chronic iron limitation.</title>
        <authorList>
            <person name="Lommer M."/>
            <person name="Specht M."/>
            <person name="Roy A.S."/>
            <person name="Kraemer L."/>
            <person name="Andreson R."/>
            <person name="Gutowska M.A."/>
            <person name="Wolf J."/>
            <person name="Bergner S.V."/>
            <person name="Schilhabel M.B."/>
            <person name="Klostermeier U.C."/>
            <person name="Beiko R.G."/>
            <person name="Rosenstiel P."/>
            <person name="Hippler M."/>
            <person name="Laroche J."/>
        </authorList>
    </citation>
    <scope>NUCLEOTIDE SEQUENCE [LARGE SCALE GENOMIC DNA]</scope>
    <source>
        <strain evidence="3 4">CCMP1005</strain>
    </source>
</reference>